<accession>A0A914GYM2</accession>
<evidence type="ECO:0000256" key="1">
    <source>
        <dbReference type="SAM" id="MobiDB-lite"/>
    </source>
</evidence>
<keyword evidence="3" id="KW-1185">Reference proteome</keyword>
<evidence type="ECO:0000313" key="3">
    <source>
        <dbReference type="Proteomes" id="UP000887572"/>
    </source>
</evidence>
<protein>
    <submittedName>
        <fullName evidence="4">Uncharacterized protein</fullName>
    </submittedName>
</protein>
<keyword evidence="2" id="KW-0812">Transmembrane</keyword>
<keyword evidence="2" id="KW-0472">Membrane</keyword>
<dbReference type="WBParaSite" id="Gr19_v10_g11602.t1">
    <property type="protein sequence ID" value="Gr19_v10_g11602.t1"/>
    <property type="gene ID" value="Gr19_v10_g11602"/>
</dbReference>
<keyword evidence="2" id="KW-1133">Transmembrane helix</keyword>
<sequence length="250" mass="26428">MFSKKSQHLPQNCEHIVQRVAKLSAFRLPPKNFRRSEGAVLPLCSSDQQLRISSFQPPKIALATATAANGAAGDGKKSMLSSNSGRPMSSSSSSSLLRVSGPAAGGGVVGPGGKRLLSLDSAAQLVAPAGGGGHEEEWLRTQRKLVAEAAELRRQREQAAVCCASVGASYAFLALSVALSLSVVIAVCLFLHSFVPKEYYYKNASSPSSHANNFIGTENTEPFLLVTNLPQLRAQFVGQNADDDAGRDDE</sequence>
<evidence type="ECO:0000313" key="4">
    <source>
        <dbReference type="WBParaSite" id="Gr19_v10_g11602.t1"/>
    </source>
</evidence>
<feature type="region of interest" description="Disordered" evidence="1">
    <location>
        <begin position="67"/>
        <end position="99"/>
    </location>
</feature>
<dbReference type="AlphaFoldDB" id="A0A914GYM2"/>
<organism evidence="3 4">
    <name type="scientific">Globodera rostochiensis</name>
    <name type="common">Golden nematode worm</name>
    <name type="synonym">Heterodera rostochiensis</name>
    <dbReference type="NCBI Taxonomy" id="31243"/>
    <lineage>
        <taxon>Eukaryota</taxon>
        <taxon>Metazoa</taxon>
        <taxon>Ecdysozoa</taxon>
        <taxon>Nematoda</taxon>
        <taxon>Chromadorea</taxon>
        <taxon>Rhabditida</taxon>
        <taxon>Tylenchina</taxon>
        <taxon>Tylenchomorpha</taxon>
        <taxon>Tylenchoidea</taxon>
        <taxon>Heteroderidae</taxon>
        <taxon>Heteroderinae</taxon>
        <taxon>Globodera</taxon>
    </lineage>
</organism>
<dbReference type="Proteomes" id="UP000887572">
    <property type="component" value="Unplaced"/>
</dbReference>
<reference evidence="4" key="1">
    <citation type="submission" date="2022-11" db="UniProtKB">
        <authorList>
            <consortium name="WormBaseParasite"/>
        </authorList>
    </citation>
    <scope>IDENTIFICATION</scope>
</reference>
<feature type="transmembrane region" description="Helical" evidence="2">
    <location>
        <begin position="170"/>
        <end position="195"/>
    </location>
</feature>
<evidence type="ECO:0000256" key="2">
    <source>
        <dbReference type="SAM" id="Phobius"/>
    </source>
</evidence>
<name>A0A914GYM2_GLORO</name>
<feature type="compositionally biased region" description="Low complexity" evidence="1">
    <location>
        <begin position="78"/>
        <end position="99"/>
    </location>
</feature>
<proteinExistence type="predicted"/>